<dbReference type="InterPro" id="IPR027961">
    <property type="entry name" value="DUF4442"/>
</dbReference>
<organism evidence="1 2">
    <name type="scientific">Rheinheimera tilapiae</name>
    <dbReference type="NCBI Taxonomy" id="875043"/>
    <lineage>
        <taxon>Bacteria</taxon>
        <taxon>Pseudomonadati</taxon>
        <taxon>Pseudomonadota</taxon>
        <taxon>Gammaproteobacteria</taxon>
        <taxon>Chromatiales</taxon>
        <taxon>Chromatiaceae</taxon>
        <taxon>Rheinheimera</taxon>
    </lineage>
</organism>
<name>A0ABV6BC04_9GAMM</name>
<dbReference type="Proteomes" id="UP001589813">
    <property type="component" value="Unassembled WGS sequence"/>
</dbReference>
<evidence type="ECO:0000313" key="2">
    <source>
        <dbReference type="Proteomes" id="UP001589813"/>
    </source>
</evidence>
<dbReference type="RefSeq" id="WP_377240935.1">
    <property type="nucleotide sequence ID" value="NZ_JBHLXP010000001.1"/>
</dbReference>
<accession>A0ABV6BC04</accession>
<evidence type="ECO:0000313" key="1">
    <source>
        <dbReference type="EMBL" id="MFC0047548.1"/>
    </source>
</evidence>
<dbReference type="EMBL" id="JBHLXP010000001">
    <property type="protein sequence ID" value="MFC0047548.1"/>
    <property type="molecule type" value="Genomic_DNA"/>
</dbReference>
<reference evidence="1 2" key="1">
    <citation type="submission" date="2024-09" db="EMBL/GenBank/DDBJ databases">
        <authorList>
            <person name="Sun Q."/>
            <person name="Mori K."/>
        </authorList>
    </citation>
    <scope>NUCLEOTIDE SEQUENCE [LARGE SCALE GENOMIC DNA]</scope>
    <source>
        <strain evidence="1 2">KCTC 23315</strain>
    </source>
</reference>
<gene>
    <name evidence="1" type="ORF">ACFFJP_04485</name>
</gene>
<dbReference type="Gene3D" id="3.10.129.10">
    <property type="entry name" value="Hotdog Thioesterase"/>
    <property type="match status" value="1"/>
</dbReference>
<sequence>MQTQNKLSRLVQKVNSAPAFCRSWLLSMLFGRTIKFAGTAGVQVEQLDWHKSRLKLSNRKKVQNHIGSVHAAATALLGESASGFLLGMHVPDDKIPLLKSMQIQYLKRSTGALTAQAQLDDDQISQIRSAEKGEVVIRVLIKDQLGVEPVEALFTWAWIPKVRK</sequence>
<proteinExistence type="predicted"/>
<dbReference type="CDD" id="cd03443">
    <property type="entry name" value="PaaI_thioesterase"/>
    <property type="match status" value="1"/>
</dbReference>
<dbReference type="InterPro" id="IPR029069">
    <property type="entry name" value="HotDog_dom_sf"/>
</dbReference>
<keyword evidence="2" id="KW-1185">Reference proteome</keyword>
<protein>
    <submittedName>
        <fullName evidence="1">DUF4442 domain-containing protein</fullName>
    </submittedName>
</protein>
<dbReference type="SUPFAM" id="SSF54637">
    <property type="entry name" value="Thioesterase/thiol ester dehydrase-isomerase"/>
    <property type="match status" value="1"/>
</dbReference>
<dbReference type="Pfam" id="PF14539">
    <property type="entry name" value="DUF4442"/>
    <property type="match status" value="1"/>
</dbReference>
<comment type="caution">
    <text evidence="1">The sequence shown here is derived from an EMBL/GenBank/DDBJ whole genome shotgun (WGS) entry which is preliminary data.</text>
</comment>